<protein>
    <submittedName>
        <fullName evidence="1">Uncharacterized protein</fullName>
    </submittedName>
</protein>
<gene>
    <name evidence="1" type="ORF">NEZAVI_LOCUS10202</name>
</gene>
<dbReference type="AlphaFoldDB" id="A0A9P0HFL2"/>
<dbReference type="Proteomes" id="UP001152798">
    <property type="component" value="Chromosome 5"/>
</dbReference>
<evidence type="ECO:0000313" key="1">
    <source>
        <dbReference type="EMBL" id="CAH1401116.1"/>
    </source>
</evidence>
<sequence>MVTLRTEDNRYGNYNRSYDRISGTMPKAFRRDKGIFHMQALHGAFETALQST</sequence>
<name>A0A9P0HFL2_NEZVI</name>
<dbReference type="EMBL" id="OV725081">
    <property type="protein sequence ID" value="CAH1401116.1"/>
    <property type="molecule type" value="Genomic_DNA"/>
</dbReference>
<proteinExistence type="predicted"/>
<accession>A0A9P0HFL2</accession>
<evidence type="ECO:0000313" key="2">
    <source>
        <dbReference type="Proteomes" id="UP001152798"/>
    </source>
</evidence>
<organism evidence="1 2">
    <name type="scientific">Nezara viridula</name>
    <name type="common">Southern green stink bug</name>
    <name type="synonym">Cimex viridulus</name>
    <dbReference type="NCBI Taxonomy" id="85310"/>
    <lineage>
        <taxon>Eukaryota</taxon>
        <taxon>Metazoa</taxon>
        <taxon>Ecdysozoa</taxon>
        <taxon>Arthropoda</taxon>
        <taxon>Hexapoda</taxon>
        <taxon>Insecta</taxon>
        <taxon>Pterygota</taxon>
        <taxon>Neoptera</taxon>
        <taxon>Paraneoptera</taxon>
        <taxon>Hemiptera</taxon>
        <taxon>Heteroptera</taxon>
        <taxon>Panheteroptera</taxon>
        <taxon>Pentatomomorpha</taxon>
        <taxon>Pentatomoidea</taxon>
        <taxon>Pentatomidae</taxon>
        <taxon>Pentatominae</taxon>
        <taxon>Nezara</taxon>
    </lineage>
</organism>
<keyword evidence="2" id="KW-1185">Reference proteome</keyword>
<reference evidence="1" key="1">
    <citation type="submission" date="2022-01" db="EMBL/GenBank/DDBJ databases">
        <authorList>
            <person name="King R."/>
        </authorList>
    </citation>
    <scope>NUCLEOTIDE SEQUENCE</scope>
</reference>